<dbReference type="PANTHER" id="PTHR43133">
    <property type="entry name" value="RNA POLYMERASE ECF-TYPE SIGMA FACTO"/>
    <property type="match status" value="1"/>
</dbReference>
<dbReference type="Gene3D" id="1.10.1740.10">
    <property type="match status" value="1"/>
</dbReference>
<evidence type="ECO:0000256" key="3">
    <source>
        <dbReference type="ARBA" id="ARBA00023082"/>
    </source>
</evidence>
<sequence>MEDVVAEPVIARLVRLTPAVRARLRAMLPASAVDDVIQDTLAAAVAHHDELEGTDGRLLGWLLVVARHRAIDWLRRHRGPLDIRTLLVDDADTPDPASAVVDRVVLEAALSLLPQHQRDVVVAVCVHGAPITRVADDLGVPAGTIRSRLHYGLAALRSHLEANRAIP</sequence>
<protein>
    <submittedName>
        <fullName evidence="8">RNA polymerase, sigma-24 subunit, ECF subfamily</fullName>
    </submittedName>
</protein>
<keyword evidence="4" id="KW-0238">DNA-binding</keyword>
<evidence type="ECO:0000259" key="7">
    <source>
        <dbReference type="Pfam" id="PF04545"/>
    </source>
</evidence>
<dbReference type="InterPro" id="IPR007627">
    <property type="entry name" value="RNA_pol_sigma70_r2"/>
</dbReference>
<dbReference type="SUPFAM" id="SSF88946">
    <property type="entry name" value="Sigma2 domain of RNA polymerase sigma factors"/>
    <property type="match status" value="1"/>
</dbReference>
<feature type="domain" description="RNA polymerase sigma-70 region 2" evidence="6">
    <location>
        <begin position="16"/>
        <end position="78"/>
    </location>
</feature>
<keyword evidence="3" id="KW-0731">Sigma factor</keyword>
<gene>
    <name evidence="8" type="ordered locus">Afer_1185</name>
</gene>
<dbReference type="eggNOG" id="COG1595">
    <property type="taxonomic scope" value="Bacteria"/>
</dbReference>
<keyword evidence="9" id="KW-1185">Reference proteome</keyword>
<reference evidence="8 9" key="1">
    <citation type="journal article" date="2009" name="Stand. Genomic Sci.">
        <title>Complete genome sequence of Acidimicrobium ferrooxidans type strain (ICP).</title>
        <authorList>
            <person name="Clum A."/>
            <person name="Nolan M."/>
            <person name="Lang E."/>
            <person name="Glavina Del Rio T."/>
            <person name="Tice H."/>
            <person name="Copeland A."/>
            <person name="Cheng J.F."/>
            <person name="Lucas S."/>
            <person name="Chen F."/>
            <person name="Bruce D."/>
            <person name="Goodwin L."/>
            <person name="Pitluck S."/>
            <person name="Ivanova N."/>
            <person name="Mavrommatis K."/>
            <person name="Mikhailova N."/>
            <person name="Pati A."/>
            <person name="Chen A."/>
            <person name="Palaniappan K."/>
            <person name="Goker M."/>
            <person name="Spring S."/>
            <person name="Land M."/>
            <person name="Hauser L."/>
            <person name="Chang Y.J."/>
            <person name="Jeffries C.C."/>
            <person name="Chain P."/>
            <person name="Bristow J."/>
            <person name="Eisen J.A."/>
            <person name="Markowitz V."/>
            <person name="Hugenholtz P."/>
            <person name="Kyrpides N.C."/>
            <person name="Klenk H.P."/>
            <person name="Lapidus A."/>
        </authorList>
    </citation>
    <scope>NUCLEOTIDE SEQUENCE [LARGE SCALE GENOMIC DNA]</scope>
    <source>
        <strain evidence="9">DSM 10331 / JCM 15462 / NBRC 103882 / ICP</strain>
    </source>
</reference>
<evidence type="ECO:0000256" key="1">
    <source>
        <dbReference type="ARBA" id="ARBA00010641"/>
    </source>
</evidence>
<evidence type="ECO:0000256" key="5">
    <source>
        <dbReference type="ARBA" id="ARBA00023163"/>
    </source>
</evidence>
<proteinExistence type="inferred from homology"/>
<dbReference type="KEGG" id="afo:Afer_1185"/>
<dbReference type="EMBL" id="CP001631">
    <property type="protein sequence ID" value="ACU54117.1"/>
    <property type="molecule type" value="Genomic_DNA"/>
</dbReference>
<dbReference type="PANTHER" id="PTHR43133:SF8">
    <property type="entry name" value="RNA POLYMERASE SIGMA FACTOR HI_1459-RELATED"/>
    <property type="match status" value="1"/>
</dbReference>
<dbReference type="RefSeq" id="WP_015798603.1">
    <property type="nucleotide sequence ID" value="NC_013124.1"/>
</dbReference>
<keyword evidence="2" id="KW-0805">Transcription regulation</keyword>
<dbReference type="Gene3D" id="1.10.10.10">
    <property type="entry name" value="Winged helix-like DNA-binding domain superfamily/Winged helix DNA-binding domain"/>
    <property type="match status" value="1"/>
</dbReference>
<dbReference type="GO" id="GO:0003677">
    <property type="term" value="F:DNA binding"/>
    <property type="evidence" value="ECO:0007669"/>
    <property type="project" value="UniProtKB-KW"/>
</dbReference>
<evidence type="ECO:0000256" key="2">
    <source>
        <dbReference type="ARBA" id="ARBA00023015"/>
    </source>
</evidence>
<dbReference type="InterPro" id="IPR014284">
    <property type="entry name" value="RNA_pol_sigma-70_dom"/>
</dbReference>
<dbReference type="InterPro" id="IPR036388">
    <property type="entry name" value="WH-like_DNA-bd_sf"/>
</dbReference>
<accession>C7LZF9</accession>
<dbReference type="NCBIfam" id="TIGR02937">
    <property type="entry name" value="sigma70-ECF"/>
    <property type="match status" value="1"/>
</dbReference>
<comment type="similarity">
    <text evidence="1">Belongs to the sigma-70 factor family. ECF subfamily.</text>
</comment>
<dbReference type="Proteomes" id="UP000000771">
    <property type="component" value="Chromosome"/>
</dbReference>
<evidence type="ECO:0000313" key="9">
    <source>
        <dbReference type="Proteomes" id="UP000000771"/>
    </source>
</evidence>
<dbReference type="GO" id="GO:0006352">
    <property type="term" value="P:DNA-templated transcription initiation"/>
    <property type="evidence" value="ECO:0007669"/>
    <property type="project" value="InterPro"/>
</dbReference>
<evidence type="ECO:0000259" key="6">
    <source>
        <dbReference type="Pfam" id="PF04542"/>
    </source>
</evidence>
<dbReference type="SUPFAM" id="SSF88659">
    <property type="entry name" value="Sigma3 and sigma4 domains of RNA polymerase sigma factors"/>
    <property type="match status" value="1"/>
</dbReference>
<organism evidence="8 9">
    <name type="scientific">Acidimicrobium ferrooxidans (strain DSM 10331 / JCM 15462 / NBRC 103882 / ICP)</name>
    <dbReference type="NCBI Taxonomy" id="525909"/>
    <lineage>
        <taxon>Bacteria</taxon>
        <taxon>Bacillati</taxon>
        <taxon>Actinomycetota</taxon>
        <taxon>Acidimicrobiia</taxon>
        <taxon>Acidimicrobiales</taxon>
        <taxon>Acidimicrobiaceae</taxon>
        <taxon>Acidimicrobium</taxon>
    </lineage>
</organism>
<dbReference type="InterPro" id="IPR013324">
    <property type="entry name" value="RNA_pol_sigma_r3/r4-like"/>
</dbReference>
<evidence type="ECO:0000313" key="8">
    <source>
        <dbReference type="EMBL" id="ACU54117.1"/>
    </source>
</evidence>
<dbReference type="InterPro" id="IPR007630">
    <property type="entry name" value="RNA_pol_sigma70_r4"/>
</dbReference>
<dbReference type="Pfam" id="PF04545">
    <property type="entry name" value="Sigma70_r4"/>
    <property type="match status" value="1"/>
</dbReference>
<dbReference type="InterPro" id="IPR039425">
    <property type="entry name" value="RNA_pol_sigma-70-like"/>
</dbReference>
<dbReference type="GO" id="GO:0016987">
    <property type="term" value="F:sigma factor activity"/>
    <property type="evidence" value="ECO:0007669"/>
    <property type="project" value="UniProtKB-KW"/>
</dbReference>
<name>C7LZF9_ACIFD</name>
<keyword evidence="5" id="KW-0804">Transcription</keyword>
<dbReference type="InterPro" id="IPR013325">
    <property type="entry name" value="RNA_pol_sigma_r2"/>
</dbReference>
<feature type="domain" description="RNA polymerase sigma-70 region 4" evidence="7">
    <location>
        <begin position="109"/>
        <end position="157"/>
    </location>
</feature>
<evidence type="ECO:0000256" key="4">
    <source>
        <dbReference type="ARBA" id="ARBA00023125"/>
    </source>
</evidence>
<dbReference type="HOGENOM" id="CLU_047691_9_4_11"/>
<dbReference type="Pfam" id="PF04542">
    <property type="entry name" value="Sigma70_r2"/>
    <property type="match status" value="1"/>
</dbReference>
<dbReference type="AlphaFoldDB" id="C7LZF9"/>
<dbReference type="STRING" id="525909.Afer_1185"/>